<feature type="compositionally biased region" description="Polar residues" evidence="1">
    <location>
        <begin position="472"/>
        <end position="486"/>
    </location>
</feature>
<dbReference type="Pfam" id="PF15734">
    <property type="entry name" value="MIIP"/>
    <property type="match status" value="2"/>
</dbReference>
<feature type="compositionally biased region" description="Pro residues" evidence="1">
    <location>
        <begin position="443"/>
        <end position="452"/>
    </location>
</feature>
<sequence length="486" mass="53747">MEDLVQLRLLNLELLRQLWAGQKAVRRSVAKATSGTLQARKELLSPRGGGQGHLVQPTHFTVDAKLRPWEGRDWARTLLKPQQALAPSIGGVGGHWLGRPWGDLTCPLQSSLYSSSSYDSETPVSPETSSAFSGASCSQDKRHVGDSLDTPRGIPHDRISSRVASLPPAKCQHPESLESSRPRSAPLPPTTEPVPSAGLGHLRPPETQAPRSMLAGQSKPSKTRVTFSQESAVPERNWRLWPYLGYDWIAGALDSSSPVTSESETFFSTLQKFREENKEECIHGYPEAQFLGLHESSDMDDDHQCVYCYRINRRLFPVPVDPDATCRLCRTPRDQRGPETLLEPAQVRVSIPLSVLDPPHRYRIHRRKSFDASDTLALPRHCLLGWDVFPPKSEKSSAPKSLDLWSSVSSEAQHRKLLASSPSCLALPARVLPPAPIWSEPQLPQPHAPPSRSPEDSAQRKTVLLPGCTLPSAGSTHRSPSSLRWR</sequence>
<dbReference type="PANTHER" id="PTHR34831">
    <property type="entry name" value="MIGRATION AND INVASION-INHIBITORY PROTEIN"/>
    <property type="match status" value="1"/>
</dbReference>
<proteinExistence type="predicted"/>
<protein>
    <recommendedName>
        <fullName evidence="3">Migration and invasion-inhibitory protein</fullName>
    </recommendedName>
</protein>
<organism evidence="2">
    <name type="scientific">Castor canadensis</name>
    <name type="common">American beaver</name>
    <dbReference type="NCBI Taxonomy" id="51338"/>
    <lineage>
        <taxon>Eukaryota</taxon>
        <taxon>Metazoa</taxon>
        <taxon>Chordata</taxon>
        <taxon>Craniata</taxon>
        <taxon>Vertebrata</taxon>
        <taxon>Euteleostomi</taxon>
        <taxon>Mammalia</taxon>
        <taxon>Eutheria</taxon>
        <taxon>Euarchontoglires</taxon>
        <taxon>Glires</taxon>
        <taxon>Rodentia</taxon>
        <taxon>Castorimorpha</taxon>
        <taxon>Castoridae</taxon>
        <taxon>Castor</taxon>
    </lineage>
</organism>
<feature type="region of interest" description="Disordered" evidence="1">
    <location>
        <begin position="436"/>
        <end position="486"/>
    </location>
</feature>
<feature type="region of interest" description="Disordered" evidence="1">
    <location>
        <begin position="115"/>
        <end position="229"/>
    </location>
</feature>
<feature type="compositionally biased region" description="Basic and acidic residues" evidence="1">
    <location>
        <begin position="172"/>
        <end position="181"/>
    </location>
</feature>
<evidence type="ECO:0000313" key="2">
    <source>
        <dbReference type="Ensembl" id="ENSCCNP00000011403.1"/>
    </source>
</evidence>
<dbReference type="AlphaFoldDB" id="A0A8C0WIE7"/>
<evidence type="ECO:0008006" key="3">
    <source>
        <dbReference type="Google" id="ProtNLM"/>
    </source>
</evidence>
<dbReference type="Ensembl" id="ENSCCNT00000014935.1">
    <property type="protein sequence ID" value="ENSCCNP00000011403.1"/>
    <property type="gene ID" value="ENSCCNG00000011788.1"/>
</dbReference>
<dbReference type="InterPro" id="IPR031466">
    <property type="entry name" value="MIIP"/>
</dbReference>
<evidence type="ECO:0000256" key="1">
    <source>
        <dbReference type="SAM" id="MobiDB-lite"/>
    </source>
</evidence>
<reference evidence="2" key="1">
    <citation type="submission" date="2023-09" db="UniProtKB">
        <authorList>
            <consortium name="Ensembl"/>
        </authorList>
    </citation>
    <scope>IDENTIFICATION</scope>
</reference>
<dbReference type="GO" id="GO:0010972">
    <property type="term" value="P:negative regulation of G2/M transition of mitotic cell cycle"/>
    <property type="evidence" value="ECO:0007669"/>
    <property type="project" value="InterPro"/>
</dbReference>
<name>A0A8C0WIE7_CASCN</name>
<feature type="compositionally biased region" description="Polar residues" evidence="1">
    <location>
        <begin position="122"/>
        <end position="138"/>
    </location>
</feature>
<gene>
    <name evidence="2" type="primary">Miip</name>
</gene>
<dbReference type="PANTHER" id="PTHR34831:SF1">
    <property type="entry name" value="MIGRATION AND INVASION-INHIBITORY PROTEIN"/>
    <property type="match status" value="1"/>
</dbReference>
<accession>A0A8C0WIE7</accession>
<dbReference type="GO" id="GO:0030336">
    <property type="term" value="P:negative regulation of cell migration"/>
    <property type="evidence" value="ECO:0007669"/>
    <property type="project" value="InterPro"/>
</dbReference>
<feature type="compositionally biased region" description="Polar residues" evidence="1">
    <location>
        <begin position="218"/>
        <end position="229"/>
    </location>
</feature>